<name>A0A4R0MZG0_9SPHI</name>
<dbReference type="Proteomes" id="UP000292884">
    <property type="component" value="Unassembled WGS sequence"/>
</dbReference>
<organism evidence="6 7">
    <name type="scientific">Pedobacter frigiditerrae</name>
    <dbReference type="NCBI Taxonomy" id="2530452"/>
    <lineage>
        <taxon>Bacteria</taxon>
        <taxon>Pseudomonadati</taxon>
        <taxon>Bacteroidota</taxon>
        <taxon>Sphingobacteriia</taxon>
        <taxon>Sphingobacteriales</taxon>
        <taxon>Sphingobacteriaceae</taxon>
        <taxon>Pedobacter</taxon>
    </lineage>
</organism>
<evidence type="ECO:0000256" key="1">
    <source>
        <dbReference type="ARBA" id="ARBA00022801"/>
    </source>
</evidence>
<dbReference type="GO" id="GO:0000156">
    <property type="term" value="F:phosphorelay response regulator activity"/>
    <property type="evidence" value="ECO:0007669"/>
    <property type="project" value="InterPro"/>
</dbReference>
<feature type="active site" evidence="4">
    <location>
        <position position="22"/>
    </location>
</feature>
<feature type="active site" evidence="4">
    <location>
        <position position="49"/>
    </location>
</feature>
<dbReference type="Pfam" id="PF01339">
    <property type="entry name" value="CheB_methylest"/>
    <property type="match status" value="1"/>
</dbReference>
<protein>
    <recommendedName>
        <fullName evidence="2">protein-glutamate methylesterase</fullName>
        <ecNumber evidence="2">3.1.1.61</ecNumber>
    </recommendedName>
</protein>
<dbReference type="PANTHER" id="PTHR42872:SF6">
    <property type="entry name" value="PROTEIN-GLUTAMATE METHYLESTERASE_PROTEIN-GLUTAMINE GLUTAMINASE"/>
    <property type="match status" value="1"/>
</dbReference>
<dbReference type="AlphaFoldDB" id="A0A4R0MZG0"/>
<dbReference type="InterPro" id="IPR035909">
    <property type="entry name" value="CheB_C"/>
</dbReference>
<dbReference type="OrthoDB" id="1524092at2"/>
<dbReference type="PIRSF" id="PIRSF036461">
    <property type="entry name" value="Chmtx_methlestr"/>
    <property type="match status" value="1"/>
</dbReference>
<dbReference type="SUPFAM" id="SSF52738">
    <property type="entry name" value="Methylesterase CheB, C-terminal domain"/>
    <property type="match status" value="1"/>
</dbReference>
<comment type="catalytic activity">
    <reaction evidence="3">
        <text>[protein]-L-glutamate 5-O-methyl ester + H2O = L-glutamyl-[protein] + methanol + H(+)</text>
        <dbReference type="Rhea" id="RHEA:23236"/>
        <dbReference type="Rhea" id="RHEA-COMP:10208"/>
        <dbReference type="Rhea" id="RHEA-COMP:10311"/>
        <dbReference type="ChEBI" id="CHEBI:15377"/>
        <dbReference type="ChEBI" id="CHEBI:15378"/>
        <dbReference type="ChEBI" id="CHEBI:17790"/>
        <dbReference type="ChEBI" id="CHEBI:29973"/>
        <dbReference type="ChEBI" id="CHEBI:82795"/>
        <dbReference type="EC" id="3.1.1.61"/>
    </reaction>
</comment>
<dbReference type="InterPro" id="IPR000673">
    <property type="entry name" value="Sig_transdc_resp-reg_Me-estase"/>
</dbReference>
<keyword evidence="7" id="KW-1185">Reference proteome</keyword>
<dbReference type="EC" id="3.1.1.61" evidence="2"/>
<dbReference type="PROSITE" id="PS50122">
    <property type="entry name" value="CHEB"/>
    <property type="match status" value="1"/>
</dbReference>
<feature type="active site" evidence="4">
    <location>
        <position position="143"/>
    </location>
</feature>
<reference evidence="6 7" key="1">
    <citation type="submission" date="2019-02" db="EMBL/GenBank/DDBJ databases">
        <title>Pedobacter sp. RP-1-13 sp. nov., isolated from Arctic soil.</title>
        <authorList>
            <person name="Dahal R.H."/>
        </authorList>
    </citation>
    <scope>NUCLEOTIDE SEQUENCE [LARGE SCALE GENOMIC DNA]</scope>
    <source>
        <strain evidence="6 7">RP-1-13</strain>
    </source>
</reference>
<proteinExistence type="predicted"/>
<evidence type="ECO:0000256" key="4">
    <source>
        <dbReference type="PROSITE-ProRule" id="PRU00050"/>
    </source>
</evidence>
<dbReference type="EMBL" id="SJSK01000002">
    <property type="protein sequence ID" value="TCC92367.1"/>
    <property type="molecule type" value="Genomic_DNA"/>
</dbReference>
<keyword evidence="1 4" id="KW-0378">Hydrolase</keyword>
<dbReference type="GO" id="GO:0006935">
    <property type="term" value="P:chemotaxis"/>
    <property type="evidence" value="ECO:0007669"/>
    <property type="project" value="UniProtKB-UniRule"/>
</dbReference>
<sequence>MKTTKKKITVKDLDRLIVIGTSAGGLEALKEFVEHLPIDFPAPILVVMHISADATGKVLIDTLNSAGKLTCVHATAGMQAKLAHIYFAPPDHHMLIDSSGRLMVTKGAQENRYRPGIDPLFRSAAVAYGNRAIGIILTGYLDDGTAGLMAINRCGGICIVQDPSDAEYPDMPNNALGQVRADFKIPISQMGVTLTRILLDKLPKQVKIPKDIVRESEIAERVLSDLPSVNALGDQVPFNCPGCGGVLWQISEGPLLRFRCHTGHSYTAKVLISEQTKKIEETMWTALRMFEERRNLLTTFSKSQSGASAKSSMERAEASQVHIDRIRKILKSDDRGVLENTPD</sequence>
<dbReference type="CDD" id="cd16433">
    <property type="entry name" value="CheB"/>
    <property type="match status" value="1"/>
</dbReference>
<dbReference type="InterPro" id="IPR011247">
    <property type="entry name" value="Chemotax_prot-Glu_Me-esterase"/>
</dbReference>
<dbReference type="Gene3D" id="3.40.50.180">
    <property type="entry name" value="Methylesterase CheB, C-terminal domain"/>
    <property type="match status" value="1"/>
</dbReference>
<feature type="domain" description="CheB-type methylesterase" evidence="5">
    <location>
        <begin position="14"/>
        <end position="195"/>
    </location>
</feature>
<dbReference type="RefSeq" id="WP_131553305.1">
    <property type="nucleotide sequence ID" value="NZ_SJSK01000002.1"/>
</dbReference>
<evidence type="ECO:0000313" key="7">
    <source>
        <dbReference type="Proteomes" id="UP000292884"/>
    </source>
</evidence>
<evidence type="ECO:0000313" key="6">
    <source>
        <dbReference type="EMBL" id="TCC92367.1"/>
    </source>
</evidence>
<gene>
    <name evidence="6" type="ORF">EZ428_11625</name>
</gene>
<comment type="caution">
    <text evidence="6">The sequence shown here is derived from an EMBL/GenBank/DDBJ whole genome shotgun (WGS) entry which is preliminary data.</text>
</comment>
<dbReference type="GO" id="GO:0005737">
    <property type="term" value="C:cytoplasm"/>
    <property type="evidence" value="ECO:0007669"/>
    <property type="project" value="InterPro"/>
</dbReference>
<dbReference type="PANTHER" id="PTHR42872">
    <property type="entry name" value="PROTEIN-GLUTAMATE METHYLESTERASE/PROTEIN-GLUTAMINE GLUTAMINASE"/>
    <property type="match status" value="1"/>
</dbReference>
<evidence type="ECO:0000256" key="3">
    <source>
        <dbReference type="ARBA" id="ARBA00048267"/>
    </source>
</evidence>
<dbReference type="GO" id="GO:0008984">
    <property type="term" value="F:protein-glutamate methylesterase activity"/>
    <property type="evidence" value="ECO:0007669"/>
    <property type="project" value="UniProtKB-EC"/>
</dbReference>
<evidence type="ECO:0000256" key="2">
    <source>
        <dbReference type="ARBA" id="ARBA00039140"/>
    </source>
</evidence>
<evidence type="ECO:0000259" key="5">
    <source>
        <dbReference type="PROSITE" id="PS50122"/>
    </source>
</evidence>
<keyword evidence="4" id="KW-0145">Chemotaxis</keyword>
<accession>A0A4R0MZG0</accession>